<feature type="compositionally biased region" description="Low complexity" evidence="1">
    <location>
        <begin position="3013"/>
        <end position="3037"/>
    </location>
</feature>
<feature type="region of interest" description="Disordered" evidence="1">
    <location>
        <begin position="3674"/>
        <end position="3704"/>
    </location>
</feature>
<feature type="domain" description="DUF7507" evidence="7">
    <location>
        <begin position="2657"/>
        <end position="2759"/>
    </location>
</feature>
<feature type="domain" description="DUF7507" evidence="7">
    <location>
        <begin position="2923"/>
        <end position="3025"/>
    </location>
</feature>
<dbReference type="InterPro" id="IPR057078">
    <property type="entry name" value="HYR-4C"/>
</dbReference>
<feature type="domain" description="HYR-like" evidence="6">
    <location>
        <begin position="1883"/>
        <end position="1952"/>
    </location>
</feature>
<dbReference type="Pfam" id="PF23237">
    <property type="entry name" value="HYR_4C"/>
    <property type="match status" value="8"/>
</dbReference>
<dbReference type="InterPro" id="IPR013783">
    <property type="entry name" value="Ig-like_fold"/>
</dbReference>
<feature type="compositionally biased region" description="Acidic residues" evidence="1">
    <location>
        <begin position="3431"/>
        <end position="3441"/>
    </location>
</feature>
<feature type="domain" description="DUF7507" evidence="7">
    <location>
        <begin position="3450"/>
        <end position="3551"/>
    </location>
</feature>
<dbReference type="SMART" id="SM00710">
    <property type="entry name" value="PbH1"/>
    <property type="match status" value="10"/>
</dbReference>
<dbReference type="PANTHER" id="PTHR34819">
    <property type="entry name" value="LARGE CYSTEINE-RICH PERIPLASMIC PROTEIN OMCB"/>
    <property type="match status" value="1"/>
</dbReference>
<feature type="domain" description="HYR-like" evidence="6">
    <location>
        <begin position="1726"/>
        <end position="1800"/>
    </location>
</feature>
<feature type="region of interest" description="Disordered" evidence="1">
    <location>
        <begin position="3013"/>
        <end position="3048"/>
    </location>
</feature>
<keyword evidence="2" id="KW-0732">Signal</keyword>
<dbReference type="SUPFAM" id="SSF49373">
    <property type="entry name" value="Invasin/intimin cell-adhesion fragments"/>
    <property type="match status" value="1"/>
</dbReference>
<feature type="region of interest" description="Disordered" evidence="1">
    <location>
        <begin position="2610"/>
        <end position="2646"/>
    </location>
</feature>
<feature type="compositionally biased region" description="Low complexity" evidence="1">
    <location>
        <begin position="2755"/>
        <end position="2773"/>
    </location>
</feature>
<feature type="chain" id="PRO_5040949632" evidence="2">
    <location>
        <begin position="20"/>
        <end position="4059"/>
    </location>
</feature>
<dbReference type="Gene3D" id="2.60.40.1080">
    <property type="match status" value="1"/>
</dbReference>
<dbReference type="InterPro" id="IPR003343">
    <property type="entry name" value="Big_2"/>
</dbReference>
<protein>
    <submittedName>
        <fullName evidence="8">DUF11 domain-containing protein</fullName>
    </submittedName>
</protein>
<organism evidence="8 9">
    <name type="scientific">Neotamlana laminarinivorans</name>
    <dbReference type="NCBI Taxonomy" id="2883124"/>
    <lineage>
        <taxon>Bacteria</taxon>
        <taxon>Pseudomonadati</taxon>
        <taxon>Bacteroidota</taxon>
        <taxon>Flavobacteriia</taxon>
        <taxon>Flavobacteriales</taxon>
        <taxon>Flavobacteriaceae</taxon>
        <taxon>Neotamlana</taxon>
    </lineage>
</organism>
<evidence type="ECO:0000259" key="5">
    <source>
        <dbReference type="Pfam" id="PF19406"/>
    </source>
</evidence>
<dbReference type="Pfam" id="PF13585">
    <property type="entry name" value="CHU_C"/>
    <property type="match status" value="1"/>
</dbReference>
<dbReference type="Pfam" id="PF02368">
    <property type="entry name" value="Big_2"/>
    <property type="match status" value="1"/>
</dbReference>
<feature type="domain" description="BIG2" evidence="4">
    <location>
        <begin position="804"/>
        <end position="843"/>
    </location>
</feature>
<feature type="domain" description="DUF7507" evidence="7">
    <location>
        <begin position="2400"/>
        <end position="2503"/>
    </location>
</feature>
<evidence type="ECO:0000259" key="6">
    <source>
        <dbReference type="Pfam" id="PF23237"/>
    </source>
</evidence>
<feature type="domain" description="DUF11" evidence="3">
    <location>
        <begin position="576"/>
        <end position="681"/>
    </location>
</feature>
<feature type="compositionally biased region" description="Acidic residues" evidence="1">
    <location>
        <begin position="2893"/>
        <end position="2912"/>
    </location>
</feature>
<name>A0A9X1HX07_9FLAO</name>
<evidence type="ECO:0000313" key="8">
    <source>
        <dbReference type="EMBL" id="MCB4797708.1"/>
    </source>
</evidence>
<dbReference type="Gene3D" id="2.60.40.10">
    <property type="entry name" value="Immunoglobulins"/>
    <property type="match status" value="1"/>
</dbReference>
<reference evidence="8" key="1">
    <citation type="submission" date="2021-10" db="EMBL/GenBank/DDBJ databases">
        <title>Tamlana sargassums sp. nov., and Tamlana laminarinivorans sp. nov., two new bacteria isolated from the brown alga.</title>
        <authorList>
            <person name="Li J."/>
        </authorList>
    </citation>
    <scope>NUCLEOTIDE SEQUENCE</scope>
    <source>
        <strain evidence="8">PT2-4</strain>
    </source>
</reference>
<evidence type="ECO:0000256" key="1">
    <source>
        <dbReference type="SAM" id="MobiDB-lite"/>
    </source>
</evidence>
<dbReference type="InterPro" id="IPR051172">
    <property type="entry name" value="Chlamydia_OmcB"/>
</dbReference>
<feature type="domain" description="DUF7507" evidence="7">
    <location>
        <begin position="2524"/>
        <end position="2626"/>
    </location>
</feature>
<dbReference type="InterPro" id="IPR026341">
    <property type="entry name" value="T9SS_type_B"/>
</dbReference>
<evidence type="ECO:0000259" key="3">
    <source>
        <dbReference type="Pfam" id="PF01345"/>
    </source>
</evidence>
<sequence>MKKYLLFTFLCLTVLKSFSQLDSSHYLPPLKQTSGTNNTATHQSTAAINQQAIYLSTPEVTPFTVNVYRGTSTTPWLTIPSLANGSPFTIDSSNGLTNSNNNITLVTNVNTGQVLSNSGLRFEAPGGQQFYVNYRGRSGSQAGSLTCKGTKALGTDFRWGGIANKHNNVNSSTSLGIMATVDGTVVTISGYDSDCAFRDGISPYGLTDDTINITLNAGQTYVLEAVRNQTGTNANATASAANLDGWLGAKITSTQPIAIANGGLNTGISTSSQARDVGIDQPVPTNILGKEYVFIRGNGDANDGSEFPIIVAISNGTEVYADGNLIATIDDGEYLEIPGSYYSGNTAGSNMYVTTSKDAYAFQCLAGIENRIQTIGMNFIAPVNCLLPDSISEIPQIQRIAGTNSNVSALTIIASVLTDDADVEIYQNGVQIATPASTIVQEGTTPTAWKTFFVSGLTGEISVVTPGPIAVGTFMSLGSNAGLAGYFSGFDTVPEVEVTVTGGGCFPGSSIQEVSGSFFSYEWYKDGALVTDTDLDPASFDPTLTGVGDYFVRVTDFGGCTYDSSIISFYNCDPEIQILKTDDADPIDAGSNVTFTITAESFSVNEVTNFVITDVLPPEFDLISATPSTGTSWLNPDWTIGTIQPGEKFTLEIVARAKDEASGTVTNTVTYNFDDIANESNTITDDLSEDVTINPCNTASDPSSTPTLCVNTTLIDITHTTTQATGIGTPVNLPAGVTASWSSDVITITGTPTVSGIYNYSIPLTGGCNTVNATGTITVNELPIANDITGDNVVCIGESISLTEGTTGTISWNSSNPSIATIDSNGNVTGIANGTTDITYTITEANGCTSNSSNNFTVTVNSLPEITSLTTNSDICENETAEFYISGTPNAEVTYNINSNANETITLNATGNATVTFANAPSDITINLISIENTTTNCSTSLNNTETVTVNPFPTLASYFDIIECIDDPYTPGGQILNANDAVTLNPNTTLTWYDAASGGNVVSNPIVDTPTPPTDAPTSYYAQIEDTNTGCINPNRIEIKLQIVNPPFPDLYPEVCSNEALNVGLSFAVTYTVSSSDNANVPPGPDRTTASTNNITDIYVNNTSSPVTVTYLTTIADGSACNGETFEIIVTVYPESNAGSISPDQVICSGDTASDINLTGIIGDVINWERSTSASFSSITNISETTTTLAGSTLGSLTENTYVRAVIKSGNCTSTYSPIHVINIDETSPIITGTLPNISNTGCTAADAPVAVNTVSDLESLGLTISDDFTANNNLNVTHVDTDNGYCPIEIIRTYTIEDNCGNSNDITQNITITIDAFSIADADGASTIDCIDDATETFTLPTVTDSCGDVITPSTAVITENPDPLTCEGTRTYTYTYADCAGNSDTWAYVYTIDTPTLTIADADGASTVNCIDDATETFTLPTVTDSCGNVLDPSKIEINENPNPITCEGTITYIYTYTDCAGSSDIWQFVYTIDTPAFSIADADGASSVNCIDDATETFTLPTVTDVCGNTLTPSAAVITENPDPLTCEGTRTYTYTYTDCAGNSDTWAYVYTIDTPAFSVTDADGASTVNCIDDATETFTLPTVTDVCGNTLTPSAAVITENPDPLTCEGTRTYTYTYTDCAGNSDTWAYVYTIDTPAFSIADADGASTVNCIDDATETFTLPTVTDVCGNTLTPSAAVITENPDPLTCEGTRTYTYTYTDCAGNSDTWAYVYTIDTPAFSVTDADGSSTVNCIDDATETFTLPTVTDVCGNTLTPSAAVITENPDPLTCEGTRTYTYTYTDCAGNSDTWAYVYTIDTPAFSIINNAETSTIECLTDATQPTAPTITDVCGNNIVPVITENTDPECEGDKIYTFTYTDCAGNSAQYVYTYVIDYTISPIVPANETSTVNDPDDAVQPDAPIVTDNCGENIIPVVTENTTPECDGQKIYTFTYTDCSGNTSVYTYTYNIDVTSTLEIEDTTTVSCSDEALNFDLNDLTSLSNVTFDWVITPNSNISGASNGSGTLLNDTINNISGTSQDVIYTITPYNSDGCMGNTFEVLVTINPEPYNNSAPTDTTCSNIALNHNLNNDVNVSGSSFSWVATDNPNVTGETTTPTTSNIITDNLINVSGATQTVIYTITPTSNLGCVGNSYIYTVIVSPEAVLSVNKIALTATDGSYDSVGEIIEYEITVENINEVEVSNITLTDANADSISPASVSSIPAFGSTTFVVTHKITQTDLDAGEVINSASVTATDPCGNVVNAISNDPSTTAPNDSTVTPLIQSPELSLLKDVTFNDENGDGIPQANETLTYNFTISNTGNVSITNISITDPLITVNGGPIDLAPNTSDSTTFAGIYTITQGNIDSGSVTNSATATGADSNGNSVSDISDDPSDLTNSDIDGDGDPDDSTIFTFVESPELTIYKTGVFIDENSDAVAQAGETIVYSFNVINSGNVTISNILISDPLVTVSGSAITLAPLENDNTTFTAVYTLTQNDVDNGNVTNTATASGTSPNGTTVTDTSDDPTTTDSNDATVTELTQQAQISLLKTAVFNDENSNGFPEASETITYIFTVQNTGNTTISNITISDPLVTITGGPINLTPNEIDDTSFTATYVLTLSDVNNGEVENSATVTGEDSNGDTITDVSDDPSNTTNTDINGDGDPDDITITTLNANPRLSIEKTGIFNDENGDGFAQVNETISYIFNVTNIGNVTISNIMVSDALATVSGGPITLNPNENDNTSFTATYSLTQEDIDNGSFSNSATVTGNDPSGTSISDTSDDPNNTDNIDSNGDGEPDDVTVTELPTSSSISLTKLTLPATDGSYNTLGEIVSYELTVTNTGNVTLYNIIVTDTNADSGSIIPAVITMLAPGDIATVSASHTITQDDLNAGFVNNSASVTSDDPFGDVATDISDDPDNLTDNDTDGDGDPDDITTTIIEQDPAMELEKTAIFNDENGDGIPQEGETITYNFTVTNTGNVIISNISITDPLITVNGGPITLMPEEINNSTFYGVYNITQADIDAGSITNTATATGLDTTGNNVSDTSDDPNNPTDSDTNGDGDPDDSTVTILQNAPELTLYKTGIFIDSNGDGLAQVGESIQYIFDISNTGNVTISNITITDPLVNVTGGPISLTPGETDNTTFVANYILTQNDVDNGFVINTATANGNAPNGDTVTDTSDDPTTTNDNDPTNTSLSREPKLTLLKIGDFNDENGDGIPQAGETILYTFIVRNTGNVTLFNVEINDPIVPVTGGPIDLAPAQTDFSTFSALYTILQTDIDSGNLTNTATATGQDIDGTLTTDVSDFSDDPDNPTNEDLNGDGDPDDPTVTTLIGNPELTLEKIGIFNDENGDGIAQVDETITYNFTVTNSGNITITNISISDPLVTVLGGPIDLAPNTFDETTFTVTYAITQFDIDSGNVVNSATASGQDPDGNTISDNSDDPNNSSNVDDNNDGNPDDDTVTTIPTISSIAITKEALTATDGNYDTLGEVITYNIIITNTGNVTLTNLVITDDNADVGSISPSAITILLPGESVSVYAQHTITQTDLDFGSVTNTALVEAQDSFGNNISDESDDPNNSTNNDNDGDGDPDDATVTSINQNANLSLTKAADVAPDGAWDTLGEIITYTLVVTNTGNVTLTNVIITDANADVGSISPANISSLLPGQSVNITANHTITQQDLDAGFVTNTANVNAEAPNGDLVSDTSDDPNNTTDNDIDGDGDPDDSTITTLQQSGSVSIAKTVDFDTYVNIGDLLTYNITVTNTGTVTLVNLIITDPIATITGASTISSLAPGEIFITSAEYIITAEDINNGLVENTAYVNATIINTSNSFDEDSDDPTDSTNIDLDNDGDYEDPTVSTFTGLSDLSIEKVVDNANPVVGDQIIFTITVANEGTVTANNIIVEEYLPSGYEFESYISTSGVYSDNSGEWIIPSLEEGDVQILEVTVTVLGFGDYLNIATLASFEGATDTDLSNNSDDVDTTPECQFVYNEFSPNGDGVNETLYIDCIERYPNNTFEVYNRWGNIVYKKQGYTNTNGWDGLSNGRATLAKEAELPVGTYYYILNLGDGSKPRVGWIYINR</sequence>
<feature type="domain" description="DUF11" evidence="3">
    <location>
        <begin position="3845"/>
        <end position="3958"/>
    </location>
</feature>
<dbReference type="Pfam" id="PF01345">
    <property type="entry name" value="DUF11"/>
    <property type="match status" value="2"/>
</dbReference>
<dbReference type="InterPro" id="IPR001434">
    <property type="entry name" value="OmcB-like_DUF11"/>
</dbReference>
<feature type="compositionally biased region" description="Low complexity" evidence="1">
    <location>
        <begin position="2498"/>
        <end position="2513"/>
    </location>
</feature>
<feature type="domain" description="PKD-like" evidence="5">
    <location>
        <begin position="1967"/>
        <end position="2050"/>
    </location>
</feature>
<dbReference type="PANTHER" id="PTHR34819:SF3">
    <property type="entry name" value="CELL SURFACE PROTEIN"/>
    <property type="match status" value="1"/>
</dbReference>
<feature type="compositionally biased region" description="Polar residues" evidence="1">
    <location>
        <begin position="2487"/>
        <end position="2497"/>
    </location>
</feature>
<feature type="domain" description="HYR-like" evidence="6">
    <location>
        <begin position="1645"/>
        <end position="1719"/>
    </location>
</feature>
<keyword evidence="9" id="KW-1185">Reference proteome</keyword>
<dbReference type="NCBIfam" id="TIGR04131">
    <property type="entry name" value="Bac_Flav_CTERM"/>
    <property type="match status" value="1"/>
</dbReference>
<feature type="region of interest" description="Disordered" evidence="1">
    <location>
        <begin position="3145"/>
        <end position="3177"/>
    </location>
</feature>
<dbReference type="EMBL" id="JAJAPW010000001">
    <property type="protein sequence ID" value="MCB4797708.1"/>
    <property type="molecule type" value="Genomic_DNA"/>
</dbReference>
<feature type="region of interest" description="Disordered" evidence="1">
    <location>
        <begin position="3546"/>
        <end position="3574"/>
    </location>
</feature>
<feature type="domain" description="DUF7507" evidence="7">
    <location>
        <begin position="3316"/>
        <end position="3418"/>
    </location>
</feature>
<feature type="domain" description="DUF7507" evidence="7">
    <location>
        <begin position="2155"/>
        <end position="2244"/>
    </location>
</feature>
<feature type="domain" description="HYR-like" evidence="6">
    <location>
        <begin position="1565"/>
        <end position="1638"/>
    </location>
</feature>
<dbReference type="InterPro" id="IPR008964">
    <property type="entry name" value="Invasin/intimin_cell_adhesion"/>
</dbReference>
<dbReference type="Pfam" id="PF24346">
    <property type="entry name" value="DUF7507"/>
    <property type="match status" value="13"/>
</dbReference>
<feature type="region of interest" description="Disordered" evidence="1">
    <location>
        <begin position="2880"/>
        <end position="2912"/>
    </location>
</feature>
<evidence type="ECO:0000259" key="4">
    <source>
        <dbReference type="Pfam" id="PF02368"/>
    </source>
</evidence>
<comment type="caution">
    <text evidence="8">The sequence shown here is derived from an EMBL/GenBank/DDBJ whole genome shotgun (WGS) entry which is preliminary data.</text>
</comment>
<feature type="domain" description="DUF7507" evidence="7">
    <location>
        <begin position="2790"/>
        <end position="2892"/>
    </location>
</feature>
<feature type="compositionally biased region" description="Polar residues" evidence="1">
    <location>
        <begin position="3270"/>
        <end position="3284"/>
    </location>
</feature>
<accession>A0A9X1HX07</accession>
<evidence type="ECO:0000256" key="2">
    <source>
        <dbReference type="SAM" id="SignalP"/>
    </source>
</evidence>
<feature type="compositionally biased region" description="Acidic residues" evidence="1">
    <location>
        <begin position="3695"/>
        <end position="3704"/>
    </location>
</feature>
<feature type="compositionally biased region" description="Low complexity" evidence="1">
    <location>
        <begin position="3145"/>
        <end position="3175"/>
    </location>
</feature>
<dbReference type="InterPro" id="IPR006626">
    <property type="entry name" value="PbH1"/>
</dbReference>
<feature type="signal peptide" evidence="2">
    <location>
        <begin position="1"/>
        <end position="19"/>
    </location>
</feature>
<dbReference type="InterPro" id="IPR047589">
    <property type="entry name" value="DUF11_rpt"/>
</dbReference>
<feature type="region of interest" description="Disordered" evidence="1">
    <location>
        <begin position="2736"/>
        <end position="2779"/>
    </location>
</feature>
<feature type="region of interest" description="Disordered" evidence="1">
    <location>
        <begin position="3809"/>
        <end position="3830"/>
    </location>
</feature>
<feature type="domain" description="DUF7507" evidence="7">
    <location>
        <begin position="2266"/>
        <end position="2369"/>
    </location>
</feature>
<proteinExistence type="predicted"/>
<dbReference type="RefSeq" id="WP_226540568.1">
    <property type="nucleotide sequence ID" value="NZ_JAJAPW010000001.1"/>
</dbReference>
<gene>
    <name evidence="8" type="ORF">LG649_02555</name>
</gene>
<feature type="domain" description="HYR-like" evidence="6">
    <location>
        <begin position="1321"/>
        <end position="1395"/>
    </location>
</feature>
<feature type="domain" description="PKD-like" evidence="5">
    <location>
        <begin position="1055"/>
        <end position="1136"/>
    </location>
</feature>
<feature type="domain" description="HYR-like" evidence="6">
    <location>
        <begin position="1483"/>
        <end position="1557"/>
    </location>
</feature>
<feature type="region of interest" description="Disordered" evidence="1">
    <location>
        <begin position="3401"/>
        <end position="3444"/>
    </location>
</feature>
<feature type="domain" description="HYR-like" evidence="6">
    <location>
        <begin position="1402"/>
        <end position="1476"/>
    </location>
</feature>
<feature type="region of interest" description="Disordered" evidence="1">
    <location>
        <begin position="2350"/>
        <end position="2391"/>
    </location>
</feature>
<evidence type="ECO:0000259" key="7">
    <source>
        <dbReference type="Pfam" id="PF24346"/>
    </source>
</evidence>
<dbReference type="Proteomes" id="UP001139199">
    <property type="component" value="Unassembled WGS sequence"/>
</dbReference>
<evidence type="ECO:0000313" key="9">
    <source>
        <dbReference type="Proteomes" id="UP001139199"/>
    </source>
</evidence>
<feature type="domain" description="PKD-like" evidence="5">
    <location>
        <begin position="2058"/>
        <end position="2144"/>
    </location>
</feature>
<feature type="domain" description="HYR-like" evidence="6">
    <location>
        <begin position="1809"/>
        <end position="1876"/>
    </location>
</feature>
<feature type="region of interest" description="Disordered" evidence="1">
    <location>
        <begin position="2487"/>
        <end position="2513"/>
    </location>
</feature>
<dbReference type="Pfam" id="PF19406">
    <property type="entry name" value="PKD_5"/>
    <property type="match status" value="3"/>
</dbReference>
<feature type="compositionally biased region" description="Polar residues" evidence="1">
    <location>
        <begin position="3401"/>
        <end position="3416"/>
    </location>
</feature>
<feature type="compositionally biased region" description="Polar residues" evidence="1">
    <location>
        <begin position="2350"/>
        <end position="2369"/>
    </location>
</feature>
<feature type="domain" description="DUF7507" evidence="7">
    <location>
        <begin position="3056"/>
        <end position="3159"/>
    </location>
</feature>
<dbReference type="NCBIfam" id="TIGR01451">
    <property type="entry name" value="B_ant_repeat"/>
    <property type="match status" value="10"/>
</dbReference>
<feature type="compositionally biased region" description="Polar residues" evidence="1">
    <location>
        <begin position="2610"/>
        <end position="2632"/>
    </location>
</feature>
<feature type="domain" description="DUF7507" evidence="7">
    <location>
        <begin position="3179"/>
        <end position="3282"/>
    </location>
</feature>
<dbReference type="InterPro" id="IPR055354">
    <property type="entry name" value="DUF7507"/>
</dbReference>
<feature type="domain" description="DUF7507" evidence="7">
    <location>
        <begin position="3716"/>
        <end position="3807"/>
    </location>
</feature>
<feature type="region of interest" description="Disordered" evidence="1">
    <location>
        <begin position="3270"/>
        <end position="3306"/>
    </location>
</feature>
<dbReference type="InterPro" id="IPR045828">
    <property type="entry name" value="PKD_Bacteroidetes"/>
</dbReference>
<feature type="domain" description="DUF7507" evidence="7">
    <location>
        <begin position="3582"/>
        <end position="3684"/>
    </location>
</feature>
<feature type="compositionally biased region" description="Polar residues" evidence="1">
    <location>
        <begin position="2736"/>
        <end position="2754"/>
    </location>
</feature>